<dbReference type="EMBL" id="VTYF01000015">
    <property type="protein sequence ID" value="NOI11224.1"/>
    <property type="molecule type" value="Genomic_DNA"/>
</dbReference>
<keyword evidence="1" id="KW-0812">Transmembrane</keyword>
<dbReference type="RefSeq" id="WP_025443203.1">
    <property type="nucleotide sequence ID" value="NZ_JAFLNX010000017.1"/>
</dbReference>
<name>A0A7Y4B5R7_VIBAL</name>
<gene>
    <name evidence="2" type="ORF">F0254_20525</name>
</gene>
<reference evidence="2 3" key="1">
    <citation type="submission" date="2019-09" db="EMBL/GenBank/DDBJ databases">
        <title>Draft genome sequencing and comparative genomics of hatchery-associated Vibrios.</title>
        <authorList>
            <person name="Kehlet-Delgado H."/>
            <person name="Mueller R.S."/>
        </authorList>
    </citation>
    <scope>NUCLEOTIDE SEQUENCE [LARGE SCALE GENOMIC DNA]</scope>
    <source>
        <strain evidence="2 3">081416A</strain>
    </source>
</reference>
<sequence>MSDIHKPNFVPDRINAEPPIFMGLTMGELRTVAVTRFILSLVVVEMAVTAIYPHVFSYTGGVLGALFIASTLIKMKAMSIVETQRGKDPFYCQHQADISIEIWRSRLFPSTKDKSKSKHSFLVEDRFWSPR</sequence>
<protein>
    <submittedName>
        <fullName evidence="2">DUF3487 family protein</fullName>
    </submittedName>
</protein>
<proteinExistence type="predicted"/>
<keyword evidence="1" id="KW-0472">Membrane</keyword>
<evidence type="ECO:0000313" key="2">
    <source>
        <dbReference type="EMBL" id="NOI11224.1"/>
    </source>
</evidence>
<accession>A0A7Y4B5R7</accession>
<organism evidence="2 3">
    <name type="scientific">Vibrio alginolyticus</name>
    <dbReference type="NCBI Taxonomy" id="663"/>
    <lineage>
        <taxon>Bacteria</taxon>
        <taxon>Pseudomonadati</taxon>
        <taxon>Pseudomonadota</taxon>
        <taxon>Gammaproteobacteria</taxon>
        <taxon>Vibrionales</taxon>
        <taxon>Vibrionaceae</taxon>
        <taxon>Vibrio</taxon>
    </lineage>
</organism>
<evidence type="ECO:0000256" key="1">
    <source>
        <dbReference type="SAM" id="Phobius"/>
    </source>
</evidence>
<comment type="caution">
    <text evidence="2">The sequence shown here is derived from an EMBL/GenBank/DDBJ whole genome shotgun (WGS) entry which is preliminary data.</text>
</comment>
<feature type="transmembrane region" description="Helical" evidence="1">
    <location>
        <begin position="58"/>
        <end position="75"/>
    </location>
</feature>
<keyword evidence="1" id="KW-1133">Transmembrane helix</keyword>
<dbReference type="Proteomes" id="UP000532247">
    <property type="component" value="Unassembled WGS sequence"/>
</dbReference>
<dbReference type="Pfam" id="PF11990">
    <property type="entry name" value="DUF3487"/>
    <property type="match status" value="1"/>
</dbReference>
<evidence type="ECO:0000313" key="3">
    <source>
        <dbReference type="Proteomes" id="UP000532247"/>
    </source>
</evidence>
<dbReference type="InterPro" id="IPR021877">
    <property type="entry name" value="DUF3487"/>
</dbReference>
<dbReference type="AlphaFoldDB" id="A0A7Y4B5R7"/>